<dbReference type="AlphaFoldDB" id="A0A9P3PST5"/>
<reference evidence="1" key="1">
    <citation type="submission" date="2022-07" db="EMBL/GenBank/DDBJ databases">
        <title>The genome of Lyophyllum shimeji provides insight into the initial evolution of ectomycorrhizal fungal genome.</title>
        <authorList>
            <person name="Kobayashi Y."/>
            <person name="Shibata T."/>
            <person name="Hirakawa H."/>
            <person name="Shigenobu S."/>
            <person name="Nishiyama T."/>
            <person name="Yamada A."/>
            <person name="Hasebe M."/>
            <person name="Kawaguchi M."/>
        </authorList>
    </citation>
    <scope>NUCLEOTIDE SEQUENCE</scope>
    <source>
        <strain evidence="1">AT787</strain>
    </source>
</reference>
<evidence type="ECO:0000313" key="2">
    <source>
        <dbReference type="Proteomes" id="UP001063166"/>
    </source>
</evidence>
<dbReference type="EMBL" id="BRPK01000009">
    <property type="protein sequence ID" value="GLB41398.1"/>
    <property type="molecule type" value="Genomic_DNA"/>
</dbReference>
<accession>A0A9P3PST5</accession>
<organism evidence="1 2">
    <name type="scientific">Lyophyllum shimeji</name>
    <name type="common">Hon-shimeji</name>
    <name type="synonym">Tricholoma shimeji</name>
    <dbReference type="NCBI Taxonomy" id="47721"/>
    <lineage>
        <taxon>Eukaryota</taxon>
        <taxon>Fungi</taxon>
        <taxon>Dikarya</taxon>
        <taxon>Basidiomycota</taxon>
        <taxon>Agaricomycotina</taxon>
        <taxon>Agaricomycetes</taxon>
        <taxon>Agaricomycetidae</taxon>
        <taxon>Agaricales</taxon>
        <taxon>Tricholomatineae</taxon>
        <taxon>Lyophyllaceae</taxon>
        <taxon>Lyophyllum</taxon>
    </lineage>
</organism>
<name>A0A9P3PST5_LYOSH</name>
<comment type="caution">
    <text evidence="1">The sequence shown here is derived from an EMBL/GenBank/DDBJ whole genome shotgun (WGS) entry which is preliminary data.</text>
</comment>
<gene>
    <name evidence="1" type="ORF">LshimejAT787_0906130</name>
</gene>
<protein>
    <submittedName>
        <fullName evidence="1">Major facilitator superfamily protein</fullName>
    </submittedName>
</protein>
<proteinExistence type="predicted"/>
<evidence type="ECO:0000313" key="1">
    <source>
        <dbReference type="EMBL" id="GLB41398.1"/>
    </source>
</evidence>
<dbReference type="Proteomes" id="UP001063166">
    <property type="component" value="Unassembled WGS sequence"/>
</dbReference>
<dbReference type="OrthoDB" id="2015447at2759"/>
<keyword evidence="2" id="KW-1185">Reference proteome</keyword>
<sequence length="149" mass="16068">MLNPSLKVEPQIQPIASVETLRKWSASDILLYYRLLSKEYALHLAGASTSSGVIIGNPHRVLRAPPPAVAKHNGGGYKIPLHISCGAALLGHVFYAFAYRSSTTSSSDGVGFTLWMYAKRFSADPRLVNVSRRTVPSACLVVGLRTSLG</sequence>